<evidence type="ECO:0000313" key="12">
    <source>
        <dbReference type="Proteomes" id="UP001139485"/>
    </source>
</evidence>
<dbReference type="Pfam" id="PF20154">
    <property type="entry name" value="LNT_N"/>
    <property type="match status" value="1"/>
</dbReference>
<feature type="region of interest" description="Disordered" evidence="9">
    <location>
        <begin position="505"/>
        <end position="543"/>
    </location>
</feature>
<dbReference type="InterPro" id="IPR003010">
    <property type="entry name" value="C-N_Hydrolase"/>
</dbReference>
<dbReference type="Gene3D" id="3.60.110.10">
    <property type="entry name" value="Carbon-nitrogen hydrolase"/>
    <property type="match status" value="1"/>
</dbReference>
<comment type="subcellular location">
    <subcellularLocation>
        <location evidence="1 8">Cell membrane</location>
        <topology evidence="1 8">Multi-pass membrane protein</topology>
    </subcellularLocation>
</comment>
<gene>
    <name evidence="8 11" type="primary">lnt</name>
    <name evidence="11" type="ORF">M8330_01690</name>
</gene>
<evidence type="ECO:0000256" key="1">
    <source>
        <dbReference type="ARBA" id="ARBA00004651"/>
    </source>
</evidence>
<feature type="transmembrane region" description="Helical" evidence="8">
    <location>
        <begin position="25"/>
        <end position="41"/>
    </location>
</feature>
<dbReference type="PANTHER" id="PTHR38686">
    <property type="entry name" value="APOLIPOPROTEIN N-ACYLTRANSFERASE"/>
    <property type="match status" value="1"/>
</dbReference>
<dbReference type="PANTHER" id="PTHR38686:SF1">
    <property type="entry name" value="APOLIPOPROTEIN N-ACYLTRANSFERASE"/>
    <property type="match status" value="1"/>
</dbReference>
<feature type="compositionally biased region" description="Basic and acidic residues" evidence="9">
    <location>
        <begin position="527"/>
        <end position="536"/>
    </location>
</feature>
<keyword evidence="6 8" id="KW-0472">Membrane</keyword>
<feature type="transmembrane region" description="Helical" evidence="8">
    <location>
        <begin position="185"/>
        <end position="207"/>
    </location>
</feature>
<organism evidence="11 12">
    <name type="scientific">Nocardioides bruguierae</name>
    <dbReference type="NCBI Taxonomy" id="2945102"/>
    <lineage>
        <taxon>Bacteria</taxon>
        <taxon>Bacillati</taxon>
        <taxon>Actinomycetota</taxon>
        <taxon>Actinomycetes</taxon>
        <taxon>Propionibacteriales</taxon>
        <taxon>Nocardioidaceae</taxon>
        <taxon>Nocardioides</taxon>
    </lineage>
</organism>
<dbReference type="SUPFAM" id="SSF56317">
    <property type="entry name" value="Carbon-nitrogen hydrolase"/>
    <property type="match status" value="1"/>
</dbReference>
<dbReference type="InterPro" id="IPR004563">
    <property type="entry name" value="Apolipo_AcylTrfase"/>
</dbReference>
<dbReference type="GO" id="GO:0016410">
    <property type="term" value="F:N-acyltransferase activity"/>
    <property type="evidence" value="ECO:0007669"/>
    <property type="project" value="UniProtKB-UniRule"/>
</dbReference>
<evidence type="ECO:0000256" key="6">
    <source>
        <dbReference type="ARBA" id="ARBA00023136"/>
    </source>
</evidence>
<keyword evidence="12" id="KW-1185">Reference proteome</keyword>
<protein>
    <recommendedName>
        <fullName evidence="8">Apolipoprotein N-acyltransferase</fullName>
        <shortName evidence="8">ALP N-acyltransferase</shortName>
        <ecNumber evidence="8">2.3.1.269</ecNumber>
    </recommendedName>
</protein>
<dbReference type="InterPro" id="IPR036526">
    <property type="entry name" value="C-N_Hydrolase_sf"/>
</dbReference>
<proteinExistence type="inferred from homology"/>
<evidence type="ECO:0000256" key="4">
    <source>
        <dbReference type="ARBA" id="ARBA00022692"/>
    </source>
</evidence>
<feature type="transmembrane region" description="Helical" evidence="8">
    <location>
        <begin position="99"/>
        <end position="120"/>
    </location>
</feature>
<keyword evidence="5 8" id="KW-1133">Transmembrane helix</keyword>
<sequence length="543" mass="57912">MRRLLAAAAAGLALSLAFDPVGLALVVPLAVAAFVLTCRGVRLRRGFLTGLVFGACFYFTHIFWMTAVAVPAWLGLAALETFFIGLTGAAAAALTRHRWWPLTVALAWVALENLRSTWPFSGMPWGRLAFASVDTPLERLLPWIGMVGVSLVWALAATALAAAVVSWQARSRAGVRGARRVREALVRPAAGLASLAVLTTLAVLVPWQGDVVDTAEVAVVQGDVPGDGTNVLNDFRQVTRNQADETVALAAQVAAGEAEQPDLVVWPENSTAVDPFYDTQTHAQIERAVAAIGAPVLVGAMVDDGDDYVLNQGIVWDPETGAGDRYTKWHPVPYGEYIPLRRYADFTFGELRTITRDMRPGTRTDPLDADGLLVADLICFDVAYDDTLQAQVSNGAQLITVQTSNAMFINTHQLEQQFAITRLRAIEAGRWLAVASVNGISGIVAPDGSVVATTPKRTKAVMTAQVGLVDDVSPGIRVGPWLTRGAAAATVLALLLALGTDLRRRRGSSPVPQETTDGPGDGLTDAAEPRSGDARTRLTRSPR</sequence>
<comment type="pathway">
    <text evidence="8">Protein modification; lipoprotein biosynthesis (N-acyl transfer).</text>
</comment>
<evidence type="ECO:0000259" key="10">
    <source>
        <dbReference type="PROSITE" id="PS50263"/>
    </source>
</evidence>
<comment type="caution">
    <text evidence="11">The sequence shown here is derived from an EMBL/GenBank/DDBJ whole genome shotgun (WGS) entry which is preliminary data.</text>
</comment>
<comment type="similarity">
    <text evidence="8">Belongs to the CN hydrolase family. Apolipoprotein N-acyltransferase subfamily.</text>
</comment>
<feature type="transmembrane region" description="Helical" evidence="8">
    <location>
        <begin position="73"/>
        <end position="92"/>
    </location>
</feature>
<evidence type="ECO:0000256" key="5">
    <source>
        <dbReference type="ARBA" id="ARBA00022989"/>
    </source>
</evidence>
<keyword evidence="2 8" id="KW-1003">Cell membrane</keyword>
<dbReference type="AlphaFoldDB" id="A0A9X2D661"/>
<dbReference type="HAMAP" id="MF_01148">
    <property type="entry name" value="Lnt"/>
    <property type="match status" value="1"/>
</dbReference>
<keyword evidence="4 8" id="KW-0812">Transmembrane</keyword>
<dbReference type="EC" id="2.3.1.269" evidence="8"/>
<dbReference type="NCBIfam" id="TIGR00546">
    <property type="entry name" value="lnt"/>
    <property type="match status" value="1"/>
</dbReference>
<comment type="catalytic activity">
    <reaction evidence="8">
        <text>N-terminal S-1,2-diacyl-sn-glyceryl-L-cysteinyl-[lipoprotein] + a glycerophospholipid = N-acyl-S-1,2-diacyl-sn-glyceryl-L-cysteinyl-[lipoprotein] + a 2-acyl-sn-glycero-3-phospholipid + H(+)</text>
        <dbReference type="Rhea" id="RHEA:48228"/>
        <dbReference type="Rhea" id="RHEA-COMP:14681"/>
        <dbReference type="Rhea" id="RHEA-COMP:14684"/>
        <dbReference type="ChEBI" id="CHEBI:15378"/>
        <dbReference type="ChEBI" id="CHEBI:136912"/>
        <dbReference type="ChEBI" id="CHEBI:140656"/>
        <dbReference type="ChEBI" id="CHEBI:140657"/>
        <dbReference type="ChEBI" id="CHEBI:140660"/>
        <dbReference type="EC" id="2.3.1.269"/>
    </reaction>
</comment>
<evidence type="ECO:0000256" key="8">
    <source>
        <dbReference type="HAMAP-Rule" id="MF_01148"/>
    </source>
</evidence>
<dbReference type="GO" id="GO:0042158">
    <property type="term" value="P:lipoprotein biosynthetic process"/>
    <property type="evidence" value="ECO:0007669"/>
    <property type="project" value="UniProtKB-UniRule"/>
</dbReference>
<reference evidence="11" key="1">
    <citation type="submission" date="2022-05" db="EMBL/GenBank/DDBJ databases">
        <authorList>
            <person name="Tuo L."/>
        </authorList>
    </citation>
    <scope>NUCLEOTIDE SEQUENCE</scope>
    <source>
        <strain evidence="11">BSK12Z-4</strain>
    </source>
</reference>
<dbReference type="RefSeq" id="WP_250825914.1">
    <property type="nucleotide sequence ID" value="NZ_JAMOIL010000001.1"/>
</dbReference>
<name>A0A9X2D661_9ACTN</name>
<dbReference type="PROSITE" id="PS50263">
    <property type="entry name" value="CN_HYDROLASE"/>
    <property type="match status" value="1"/>
</dbReference>
<feature type="transmembrane region" description="Helical" evidence="8">
    <location>
        <begin position="140"/>
        <end position="165"/>
    </location>
</feature>
<dbReference type="Pfam" id="PF00795">
    <property type="entry name" value="CN_hydrolase"/>
    <property type="match status" value="1"/>
</dbReference>
<evidence type="ECO:0000256" key="9">
    <source>
        <dbReference type="SAM" id="MobiDB-lite"/>
    </source>
</evidence>
<accession>A0A9X2D661</accession>
<dbReference type="GO" id="GO:0005886">
    <property type="term" value="C:plasma membrane"/>
    <property type="evidence" value="ECO:0007669"/>
    <property type="project" value="UniProtKB-SubCell"/>
</dbReference>
<feature type="domain" description="CN hydrolase" evidence="10">
    <location>
        <begin position="215"/>
        <end position="468"/>
    </location>
</feature>
<comment type="function">
    <text evidence="8">Catalyzes the phospholipid dependent N-acylation of the N-terminal cysteine of apolipoprotein, the last step in lipoprotein maturation.</text>
</comment>
<dbReference type="Proteomes" id="UP001139485">
    <property type="component" value="Unassembled WGS sequence"/>
</dbReference>
<dbReference type="InterPro" id="IPR045378">
    <property type="entry name" value="LNT_N"/>
</dbReference>
<dbReference type="CDD" id="cd07571">
    <property type="entry name" value="ALP_N-acyl_transferase"/>
    <property type="match status" value="1"/>
</dbReference>
<evidence type="ECO:0000256" key="3">
    <source>
        <dbReference type="ARBA" id="ARBA00022679"/>
    </source>
</evidence>
<keyword evidence="7 8" id="KW-0012">Acyltransferase</keyword>
<evidence type="ECO:0000313" key="11">
    <source>
        <dbReference type="EMBL" id="MCM0619004.1"/>
    </source>
</evidence>
<keyword evidence="3 8" id="KW-0808">Transferase</keyword>
<feature type="transmembrane region" description="Helical" evidence="8">
    <location>
        <begin position="48"/>
        <end position="67"/>
    </location>
</feature>
<evidence type="ECO:0000256" key="7">
    <source>
        <dbReference type="ARBA" id="ARBA00023315"/>
    </source>
</evidence>
<dbReference type="EMBL" id="JAMOIL010000001">
    <property type="protein sequence ID" value="MCM0619004.1"/>
    <property type="molecule type" value="Genomic_DNA"/>
</dbReference>
<evidence type="ECO:0000256" key="2">
    <source>
        <dbReference type="ARBA" id="ARBA00022475"/>
    </source>
</evidence>